<evidence type="ECO:0000313" key="1">
    <source>
        <dbReference type="EMBL" id="PYH48111.1"/>
    </source>
</evidence>
<evidence type="ECO:0000313" key="2">
    <source>
        <dbReference type="Proteomes" id="UP000248349"/>
    </source>
</evidence>
<dbReference type="RefSeq" id="XP_025434093.1">
    <property type="nucleotide sequence ID" value="XM_025577199.1"/>
</dbReference>
<organism evidence="1 2">
    <name type="scientific">Aspergillus saccharolyticus JOP 1030-1</name>
    <dbReference type="NCBI Taxonomy" id="1450539"/>
    <lineage>
        <taxon>Eukaryota</taxon>
        <taxon>Fungi</taxon>
        <taxon>Dikarya</taxon>
        <taxon>Ascomycota</taxon>
        <taxon>Pezizomycotina</taxon>
        <taxon>Eurotiomycetes</taxon>
        <taxon>Eurotiomycetidae</taxon>
        <taxon>Eurotiales</taxon>
        <taxon>Aspergillaceae</taxon>
        <taxon>Aspergillus</taxon>
        <taxon>Aspergillus subgen. Circumdati</taxon>
    </lineage>
</organism>
<dbReference type="OrthoDB" id="6133115at2759"/>
<dbReference type="InterPro" id="IPR020945">
    <property type="entry name" value="DMSO/NO3_reduct_chaperone"/>
</dbReference>
<proteinExistence type="predicted"/>
<dbReference type="EMBL" id="KZ821222">
    <property type="protein sequence ID" value="PYH48111.1"/>
    <property type="molecule type" value="Genomic_DNA"/>
</dbReference>
<dbReference type="GeneID" id="37078428"/>
<evidence type="ECO:0008006" key="3">
    <source>
        <dbReference type="Google" id="ProtNLM"/>
    </source>
</evidence>
<accession>A0A318ZKJ2</accession>
<gene>
    <name evidence="1" type="ORF">BP01DRAFT_380027</name>
</gene>
<reference evidence="1 2" key="1">
    <citation type="submission" date="2016-12" db="EMBL/GenBank/DDBJ databases">
        <title>The genomes of Aspergillus section Nigri reveals drivers in fungal speciation.</title>
        <authorList>
            <consortium name="DOE Joint Genome Institute"/>
            <person name="Vesth T.C."/>
            <person name="Nybo J."/>
            <person name="Theobald S."/>
            <person name="Brandl J."/>
            <person name="Frisvad J.C."/>
            <person name="Nielsen K.F."/>
            <person name="Lyhne E.K."/>
            <person name="Kogle M.E."/>
            <person name="Kuo A."/>
            <person name="Riley R."/>
            <person name="Clum A."/>
            <person name="Nolan M."/>
            <person name="Lipzen A."/>
            <person name="Salamov A."/>
            <person name="Henrissat B."/>
            <person name="Wiebenga A."/>
            <person name="De Vries R.P."/>
            <person name="Grigoriev I.V."/>
            <person name="Mortensen U.H."/>
            <person name="Andersen M.R."/>
            <person name="Baker S.E."/>
        </authorList>
    </citation>
    <scope>NUCLEOTIDE SEQUENCE [LARGE SCALE GENOMIC DNA]</scope>
    <source>
        <strain evidence="1 2">JOP 1030-1</strain>
    </source>
</reference>
<dbReference type="AlphaFoldDB" id="A0A318ZKJ2"/>
<protein>
    <recommendedName>
        <fullName evidence="3">C2H2-type domain-containing protein</fullName>
    </recommendedName>
</protein>
<name>A0A318ZKJ2_9EURO</name>
<keyword evidence="2" id="KW-1185">Reference proteome</keyword>
<dbReference type="Proteomes" id="UP000248349">
    <property type="component" value="Unassembled WGS sequence"/>
</dbReference>
<dbReference type="Pfam" id="PF02613">
    <property type="entry name" value="Nitrate_red_del"/>
    <property type="match status" value="1"/>
</dbReference>
<sequence length="499" mass="57339">MPTQTPLHDACVLALVTLAEFWGLGVLTPLTALDDSDLEDDFILGIDGPSAVELLEQVLEECQTLDEKLAQWPFARAVVGDPALTRAFDLLCSTVELAQECRDIGSECVSMELSDLHCEEFCKDAWKQMGGRYQWWGHDLARDLPGSDFAVVQNRVRELRAIRNLYDTESVRYGLVELQAEKAIWRMQQLLDGVHDLAKEAWKQILDIADSVRQSRFREADRLFDPQDHVAFELQCMAHLFARREDPVIEDEEEIAVRTPETPDMQTKVLALRKHLIAMNMKRRNRFLHFQKQAEHVVYSLEHLSAFKEDGVELPAPPGAEYFYGGFKDTPIGLVTKQTSTYGFTCPACLDCQPPRLAGLFETWNYHIEDDLRPYICLEPDCHDSIFSDLAEDGSAWQEHMLDEHYWTLPACPFCCWPSQVNAVIPEHLLAHIAIELQYFALLALPWATSPLTQPDAFKQWYERRYPREAVLWYDLERPQLEQFYDCFLDDSSTLSSTL</sequence>